<evidence type="ECO:0000256" key="2">
    <source>
        <dbReference type="ARBA" id="ARBA00022748"/>
    </source>
</evidence>
<feature type="transmembrane region" description="Helical" evidence="3">
    <location>
        <begin position="35"/>
        <end position="56"/>
    </location>
</feature>
<organism evidence="5">
    <name type="scientific">marine sediment metagenome</name>
    <dbReference type="NCBI Taxonomy" id="412755"/>
    <lineage>
        <taxon>unclassified sequences</taxon>
        <taxon>metagenomes</taxon>
        <taxon>ecological metagenomes</taxon>
    </lineage>
</organism>
<sequence>YILGFFAILAIIFLIFLPILNLFTDYIKITTIGYFGNALIISIILITLVDIILLLGKKINFTYLPFFTMTLSTILFFLMEYCFLNDFFDIVYVWRKSKVTQPIIYKIVAIWAGQAGSIMTWMVFNSIVLFFFRLKRKNRINNQKGEYDLVFIVSCVIGLIVFVVFQFILYILTPFQAATPFIFPDGIGLDPVLISPFLIWHPFFTYVAYAIFLVPFTVVIAEILINTIGKVVKLLGRGDPPKYRLHSSYQKTFTEFALKFGWLVMTLSIGLGAYWAKIAPSWGRYWGWDPVETVSLLPWLFSTAYFHTMSFRKSNSKLFKITIVLIFLSVVFSTLITRGGGFNSLHSFTGTEDLIFWVVIIGGILLILTAYIFYEVLNNLLEEYKKKKLFLDYLSYFFLIIISFFCLMGLYFPPLTYFLANFIPLNPIYIGSAYYLFIIIPTIGLATTLIYCSLWNEFNIKSITLVLIIVICVSIPIG</sequence>
<reference evidence="5" key="1">
    <citation type="journal article" date="2015" name="Nature">
        <title>Complex archaea that bridge the gap between prokaryotes and eukaryotes.</title>
        <authorList>
            <person name="Spang A."/>
            <person name="Saw J.H."/>
            <person name="Jorgensen S.L."/>
            <person name="Zaremba-Niedzwiedzka K."/>
            <person name="Martijn J."/>
            <person name="Lind A.E."/>
            <person name="van Eijk R."/>
            <person name="Schleper C."/>
            <person name="Guy L."/>
            <person name="Ettema T.J."/>
        </authorList>
    </citation>
    <scope>NUCLEOTIDE SEQUENCE</scope>
</reference>
<dbReference type="InterPro" id="IPR002541">
    <property type="entry name" value="Cyt_c_assembly"/>
</dbReference>
<dbReference type="PANTHER" id="PTHR43653:SF1">
    <property type="entry name" value="CYTOCHROME C-TYPE BIOGENESIS PROTEIN CCMF"/>
    <property type="match status" value="1"/>
</dbReference>
<dbReference type="PANTHER" id="PTHR43653">
    <property type="entry name" value="CYTOCHROME C ASSEMBLY PROTEIN-RELATED"/>
    <property type="match status" value="1"/>
</dbReference>
<dbReference type="GO" id="GO:0016020">
    <property type="term" value="C:membrane"/>
    <property type="evidence" value="ECO:0007669"/>
    <property type="project" value="InterPro"/>
</dbReference>
<accession>A0A0F9CWU4</accession>
<feature type="transmembrane region" description="Helical" evidence="3">
    <location>
        <begin position="288"/>
        <end position="306"/>
    </location>
</feature>
<dbReference type="GO" id="GO:0015232">
    <property type="term" value="F:heme transmembrane transporter activity"/>
    <property type="evidence" value="ECO:0007669"/>
    <property type="project" value="InterPro"/>
</dbReference>
<dbReference type="PRINTS" id="PR01410">
    <property type="entry name" value="CCBIOGENESIS"/>
</dbReference>
<keyword evidence="2" id="KW-0201">Cytochrome c-type biogenesis</keyword>
<feature type="transmembrane region" description="Helical" evidence="3">
    <location>
        <begin position="356"/>
        <end position="377"/>
    </location>
</feature>
<feature type="transmembrane region" description="Helical" evidence="3">
    <location>
        <begin position="5"/>
        <end position="23"/>
    </location>
</feature>
<feature type="transmembrane region" description="Helical" evidence="3">
    <location>
        <begin position="203"/>
        <end position="225"/>
    </location>
</feature>
<evidence type="ECO:0000259" key="4">
    <source>
        <dbReference type="Pfam" id="PF01578"/>
    </source>
</evidence>
<evidence type="ECO:0000313" key="5">
    <source>
        <dbReference type="EMBL" id="KKL10136.1"/>
    </source>
</evidence>
<dbReference type="AlphaFoldDB" id="A0A0F9CWU4"/>
<dbReference type="InterPro" id="IPR003567">
    <property type="entry name" value="Cyt_c_biogenesis"/>
</dbReference>
<name>A0A0F9CWU4_9ZZZZ</name>
<evidence type="ECO:0000256" key="1">
    <source>
        <dbReference type="ARBA" id="ARBA00009186"/>
    </source>
</evidence>
<dbReference type="Pfam" id="PF01578">
    <property type="entry name" value="Cytochrom_C_asm"/>
    <property type="match status" value="1"/>
</dbReference>
<comment type="similarity">
    <text evidence="1">Belongs to the CcmF/CycK/Ccl1/NrfE/CcsA family.</text>
</comment>
<feature type="transmembrane region" description="Helical" evidence="3">
    <location>
        <begin position="318"/>
        <end position="336"/>
    </location>
</feature>
<feature type="transmembrane region" description="Helical" evidence="3">
    <location>
        <begin position="149"/>
        <end position="172"/>
    </location>
</feature>
<keyword evidence="3" id="KW-0472">Membrane</keyword>
<keyword evidence="3" id="KW-1133">Transmembrane helix</keyword>
<feature type="transmembrane region" description="Helical" evidence="3">
    <location>
        <begin position="458"/>
        <end position="477"/>
    </location>
</feature>
<dbReference type="EMBL" id="LAZR01042188">
    <property type="protein sequence ID" value="KKL10136.1"/>
    <property type="molecule type" value="Genomic_DNA"/>
</dbReference>
<feature type="domain" description="Cytochrome c assembly protein" evidence="4">
    <location>
        <begin position="112"/>
        <end position="337"/>
    </location>
</feature>
<evidence type="ECO:0000256" key="3">
    <source>
        <dbReference type="SAM" id="Phobius"/>
    </source>
</evidence>
<keyword evidence="3" id="KW-0812">Transmembrane</keyword>
<feature type="transmembrane region" description="Helical" evidence="3">
    <location>
        <begin position="389"/>
        <end position="412"/>
    </location>
</feature>
<feature type="non-terminal residue" evidence="5">
    <location>
        <position position="478"/>
    </location>
</feature>
<comment type="caution">
    <text evidence="5">The sequence shown here is derived from an EMBL/GenBank/DDBJ whole genome shotgun (WGS) entry which is preliminary data.</text>
</comment>
<dbReference type="GO" id="GO:0020037">
    <property type="term" value="F:heme binding"/>
    <property type="evidence" value="ECO:0007669"/>
    <property type="project" value="InterPro"/>
</dbReference>
<protein>
    <recommendedName>
        <fullName evidence="4">Cytochrome c assembly protein domain-containing protein</fullName>
    </recommendedName>
</protein>
<feature type="transmembrane region" description="Helical" evidence="3">
    <location>
        <begin position="256"/>
        <end position="276"/>
    </location>
</feature>
<proteinExistence type="inferred from homology"/>
<feature type="transmembrane region" description="Helical" evidence="3">
    <location>
        <begin position="103"/>
        <end position="128"/>
    </location>
</feature>
<feature type="transmembrane region" description="Helical" evidence="3">
    <location>
        <begin position="432"/>
        <end position="451"/>
    </location>
</feature>
<dbReference type="GO" id="GO:0017004">
    <property type="term" value="P:cytochrome complex assembly"/>
    <property type="evidence" value="ECO:0007669"/>
    <property type="project" value="UniProtKB-KW"/>
</dbReference>
<feature type="transmembrane region" description="Helical" evidence="3">
    <location>
        <begin position="63"/>
        <end position="83"/>
    </location>
</feature>
<feature type="non-terminal residue" evidence="5">
    <location>
        <position position="1"/>
    </location>
</feature>
<gene>
    <name evidence="5" type="ORF">LCGC14_2558860</name>
</gene>